<protein>
    <submittedName>
        <fullName evidence="1">Uncharacterized protein</fullName>
    </submittedName>
</protein>
<reference evidence="1" key="1">
    <citation type="journal article" date="2012" name="Science">
        <title>Fermentation, hydrogen, and sulfur metabolism in multiple uncultivated bacterial phyla.</title>
        <authorList>
            <person name="Wrighton K.C."/>
            <person name="Thomas B.C."/>
            <person name="Sharon I."/>
            <person name="Miller C.S."/>
            <person name="Castelle C.J."/>
            <person name="VerBerkmoes N.C."/>
            <person name="Wilkins M.J."/>
            <person name="Hettich R.L."/>
            <person name="Lipton M.S."/>
            <person name="Williams K.H."/>
            <person name="Long P.E."/>
            <person name="Banfield J.F."/>
        </authorList>
    </citation>
    <scope>NUCLEOTIDE SEQUENCE [LARGE SCALE GENOMIC DNA]</scope>
</reference>
<comment type="caution">
    <text evidence="1">The sequence shown here is derived from an EMBL/GenBank/DDBJ whole genome shotgun (WGS) entry which is preliminary data.</text>
</comment>
<name>K1XWF6_9BACT</name>
<feature type="non-terminal residue" evidence="1">
    <location>
        <position position="223"/>
    </location>
</feature>
<dbReference type="EMBL" id="AMFJ01034459">
    <property type="protein sequence ID" value="EKD29271.1"/>
    <property type="molecule type" value="Genomic_DNA"/>
</dbReference>
<gene>
    <name evidence="1" type="ORF">ACD_78C00459G0001</name>
</gene>
<evidence type="ECO:0000313" key="1">
    <source>
        <dbReference type="EMBL" id="EKD29271.1"/>
    </source>
</evidence>
<dbReference type="AlphaFoldDB" id="K1XWF6"/>
<proteinExistence type="predicted"/>
<accession>K1XWF6</accession>
<sequence length="223" mass="25723">MAIRPVHEEIGERGYAVIFDFDDIAEIKVLESGDIDGSFEIWVPSTSLSDTNERTSSHTPREVPGCHTRIDLWEDGSIATDISEEIRSIATAEKRTRWADSTRVGIHITVIWSQTRIRSESPRSEVPIRSVILTPKERLRCHDTISPRHNRRHSFWWYLPSHKWDTFKTGSYPDSTGNRRSNIESEKIRCSFVTEVSSCPKLATLSREIEWREWPNGWNTVGT</sequence>
<organism evidence="1">
    <name type="scientific">uncultured bacterium</name>
    <name type="common">gcode 4</name>
    <dbReference type="NCBI Taxonomy" id="1234023"/>
    <lineage>
        <taxon>Bacteria</taxon>
        <taxon>environmental samples</taxon>
    </lineage>
</organism>